<dbReference type="EMBL" id="GECZ01001782">
    <property type="protein sequence ID" value="JAS67987.1"/>
    <property type="molecule type" value="Transcribed_RNA"/>
</dbReference>
<sequence length="116" mass="13348">MTSTLNYRIDPLKKKNYDTWKLQAQAILIKSNLWKYVSGDEKCPDDTKEEEKKTWLNNDLTAKSDLILMISPGTRSNPSQSLYVTSKGSRLSPPHCKTCLKFYPKPPPPYLQQNNN</sequence>
<protein>
    <recommendedName>
        <fullName evidence="4">DUF4219 domain-containing protein</fullName>
    </recommendedName>
</protein>
<dbReference type="AlphaFoldDB" id="A0A1B6H001"/>
<evidence type="ECO:0000256" key="1">
    <source>
        <dbReference type="SAM" id="MobiDB-lite"/>
    </source>
</evidence>
<dbReference type="Pfam" id="PF14223">
    <property type="entry name" value="Retrotran_gag_2"/>
    <property type="match status" value="1"/>
</dbReference>
<dbReference type="EMBL" id="GECZ01005726">
    <property type="protein sequence ID" value="JAS64043.1"/>
    <property type="molecule type" value="Transcribed_RNA"/>
</dbReference>
<evidence type="ECO:0008006" key="4">
    <source>
        <dbReference type="Google" id="ProtNLM"/>
    </source>
</evidence>
<proteinExistence type="predicted"/>
<feature type="compositionally biased region" description="Polar residues" evidence="1">
    <location>
        <begin position="73"/>
        <end position="89"/>
    </location>
</feature>
<reference evidence="3" key="1">
    <citation type="submission" date="2015-11" db="EMBL/GenBank/DDBJ databases">
        <title>De novo transcriptome assembly of four potential Pierce s Disease insect vectors from Arizona vineyards.</title>
        <authorList>
            <person name="Tassone E.E."/>
        </authorList>
    </citation>
    <scope>NUCLEOTIDE SEQUENCE</scope>
</reference>
<evidence type="ECO:0000313" key="2">
    <source>
        <dbReference type="EMBL" id="JAS64043.1"/>
    </source>
</evidence>
<name>A0A1B6H001_9HEMI</name>
<feature type="region of interest" description="Disordered" evidence="1">
    <location>
        <begin position="73"/>
        <end position="92"/>
    </location>
</feature>
<evidence type="ECO:0000313" key="3">
    <source>
        <dbReference type="EMBL" id="JAS67987.1"/>
    </source>
</evidence>
<accession>A0A1B6H001</accession>
<organism evidence="3">
    <name type="scientific">Cuerna arida</name>
    <dbReference type="NCBI Taxonomy" id="1464854"/>
    <lineage>
        <taxon>Eukaryota</taxon>
        <taxon>Metazoa</taxon>
        <taxon>Ecdysozoa</taxon>
        <taxon>Arthropoda</taxon>
        <taxon>Hexapoda</taxon>
        <taxon>Insecta</taxon>
        <taxon>Pterygota</taxon>
        <taxon>Neoptera</taxon>
        <taxon>Paraneoptera</taxon>
        <taxon>Hemiptera</taxon>
        <taxon>Auchenorrhyncha</taxon>
        <taxon>Membracoidea</taxon>
        <taxon>Cicadellidae</taxon>
        <taxon>Cicadellinae</taxon>
        <taxon>Proconiini</taxon>
        <taxon>Cuerna</taxon>
    </lineage>
</organism>
<gene>
    <name evidence="2" type="ORF">g.10252</name>
    <name evidence="3" type="ORF">g.10253</name>
</gene>